<comment type="caution">
    <text evidence="1">The sequence shown here is derived from an EMBL/GenBank/DDBJ whole genome shotgun (WGS) entry which is preliminary data.</text>
</comment>
<organism evidence="1 2">
    <name type="scientific">Vaccinium darrowii</name>
    <dbReference type="NCBI Taxonomy" id="229202"/>
    <lineage>
        <taxon>Eukaryota</taxon>
        <taxon>Viridiplantae</taxon>
        <taxon>Streptophyta</taxon>
        <taxon>Embryophyta</taxon>
        <taxon>Tracheophyta</taxon>
        <taxon>Spermatophyta</taxon>
        <taxon>Magnoliopsida</taxon>
        <taxon>eudicotyledons</taxon>
        <taxon>Gunneridae</taxon>
        <taxon>Pentapetalae</taxon>
        <taxon>asterids</taxon>
        <taxon>Ericales</taxon>
        <taxon>Ericaceae</taxon>
        <taxon>Vaccinioideae</taxon>
        <taxon>Vaccinieae</taxon>
        <taxon>Vaccinium</taxon>
    </lineage>
</organism>
<name>A0ACB7YDD2_9ERIC</name>
<sequence>MLSVNLDYAPSMACPEIEKLVERRGEVKIWVTTTTAAAGELCHYDRHNLRLSTPATTTTKAGCIIHDHIVEWTKSHRSSGVEVQNPHSQRAISNVEARLQGVVVGVGAAPSLPLAVEGQAHMPKEYIYELWTAPLSIQTKSKCILGKDYPKPGNPANDLVNITNKNRTSQRLQQLNKSPSLVCIALQLAKECKGNYILHPKHGGWLACVVSKFNLLK</sequence>
<gene>
    <name evidence="1" type="ORF">Vadar_012496</name>
</gene>
<protein>
    <submittedName>
        <fullName evidence="1">Uncharacterized protein</fullName>
    </submittedName>
</protein>
<dbReference type="Proteomes" id="UP000828048">
    <property type="component" value="Chromosome 8"/>
</dbReference>
<proteinExistence type="predicted"/>
<keyword evidence="2" id="KW-1185">Reference proteome</keyword>
<reference evidence="1 2" key="1">
    <citation type="journal article" date="2021" name="Hortic Res">
        <title>High-quality reference genome and annotation aids understanding of berry development for evergreen blueberry (Vaccinium darrowii).</title>
        <authorList>
            <person name="Yu J."/>
            <person name="Hulse-Kemp A.M."/>
            <person name="Babiker E."/>
            <person name="Staton M."/>
        </authorList>
    </citation>
    <scope>NUCLEOTIDE SEQUENCE [LARGE SCALE GENOMIC DNA]</scope>
    <source>
        <strain evidence="2">cv. NJ 8807/NJ 8810</strain>
        <tissue evidence="1">Young leaf</tissue>
    </source>
</reference>
<evidence type="ECO:0000313" key="2">
    <source>
        <dbReference type="Proteomes" id="UP000828048"/>
    </source>
</evidence>
<accession>A0ACB7YDD2</accession>
<dbReference type="EMBL" id="CM037158">
    <property type="protein sequence ID" value="KAH7851496.1"/>
    <property type="molecule type" value="Genomic_DNA"/>
</dbReference>
<evidence type="ECO:0000313" key="1">
    <source>
        <dbReference type="EMBL" id="KAH7851496.1"/>
    </source>
</evidence>